<dbReference type="EMBL" id="FOGC01000016">
    <property type="protein sequence ID" value="SER24135.1"/>
    <property type="molecule type" value="Genomic_DNA"/>
</dbReference>
<organism evidence="10 11">
    <name type="scientific">Rosenbergiella nectarea</name>
    <dbReference type="NCBI Taxonomy" id="988801"/>
    <lineage>
        <taxon>Bacteria</taxon>
        <taxon>Pseudomonadati</taxon>
        <taxon>Pseudomonadota</taxon>
        <taxon>Gammaproteobacteria</taxon>
        <taxon>Enterobacterales</taxon>
        <taxon>Erwiniaceae</taxon>
        <taxon>Rosenbergiella</taxon>
    </lineage>
</organism>
<evidence type="ECO:0000256" key="2">
    <source>
        <dbReference type="ARBA" id="ARBA00005992"/>
    </source>
</evidence>
<dbReference type="InterPro" id="IPR038063">
    <property type="entry name" value="Transpep_catalytic_dom"/>
</dbReference>
<dbReference type="AlphaFoldDB" id="A0A1H9ML02"/>
<evidence type="ECO:0000256" key="3">
    <source>
        <dbReference type="ARBA" id="ARBA00022679"/>
    </source>
</evidence>
<keyword evidence="5 7" id="KW-0573">Peptidoglycan synthesis</keyword>
<accession>A0A1H9ML02</accession>
<dbReference type="NCBIfam" id="NF040599">
    <property type="entry name" value="LdtF_DpaA_YafK"/>
    <property type="match status" value="1"/>
</dbReference>
<feature type="domain" description="L,D-TPase catalytic" evidence="9">
    <location>
        <begin position="45"/>
        <end position="175"/>
    </location>
</feature>
<dbReference type="GO" id="GO:0008360">
    <property type="term" value="P:regulation of cell shape"/>
    <property type="evidence" value="ECO:0007669"/>
    <property type="project" value="UniProtKB-UniRule"/>
</dbReference>
<evidence type="ECO:0000256" key="1">
    <source>
        <dbReference type="ARBA" id="ARBA00004752"/>
    </source>
</evidence>
<evidence type="ECO:0000256" key="8">
    <source>
        <dbReference type="SAM" id="SignalP"/>
    </source>
</evidence>
<keyword evidence="8" id="KW-0732">Signal</keyword>
<dbReference type="OrthoDB" id="9809748at2"/>
<dbReference type="PANTHER" id="PTHR36699:SF1">
    <property type="entry name" value="L,D-TRANSPEPTIDASE YAFK-RELATED"/>
    <property type="match status" value="1"/>
</dbReference>
<evidence type="ECO:0000256" key="4">
    <source>
        <dbReference type="ARBA" id="ARBA00022960"/>
    </source>
</evidence>
<dbReference type="STRING" id="988801.SAMN05216522_11631"/>
<dbReference type="UniPathway" id="UPA00219"/>
<dbReference type="Proteomes" id="UP000242515">
    <property type="component" value="Unassembled WGS sequence"/>
</dbReference>
<reference evidence="11" key="1">
    <citation type="submission" date="2016-10" db="EMBL/GenBank/DDBJ databases">
        <authorList>
            <person name="Varghese N."/>
            <person name="Submissions S."/>
        </authorList>
    </citation>
    <scope>NUCLEOTIDE SEQUENCE [LARGE SCALE GENOMIC DNA]</scope>
    <source>
        <strain evidence="11">8N4</strain>
    </source>
</reference>
<dbReference type="Pfam" id="PF03734">
    <property type="entry name" value="YkuD"/>
    <property type="match status" value="1"/>
</dbReference>
<comment type="pathway">
    <text evidence="1 7">Cell wall biogenesis; peptidoglycan biosynthesis.</text>
</comment>
<evidence type="ECO:0000256" key="7">
    <source>
        <dbReference type="PROSITE-ProRule" id="PRU01373"/>
    </source>
</evidence>
<evidence type="ECO:0000256" key="6">
    <source>
        <dbReference type="ARBA" id="ARBA00023316"/>
    </source>
</evidence>
<dbReference type="PROSITE" id="PS52029">
    <property type="entry name" value="LD_TPASE"/>
    <property type="match status" value="1"/>
</dbReference>
<evidence type="ECO:0000313" key="10">
    <source>
        <dbReference type="EMBL" id="SER24135.1"/>
    </source>
</evidence>
<keyword evidence="4 7" id="KW-0133">Cell shape</keyword>
<dbReference type="PANTHER" id="PTHR36699">
    <property type="entry name" value="LD-TRANSPEPTIDASE"/>
    <property type="match status" value="1"/>
</dbReference>
<dbReference type="SUPFAM" id="SSF141523">
    <property type="entry name" value="L,D-transpeptidase catalytic domain-like"/>
    <property type="match status" value="1"/>
</dbReference>
<dbReference type="CDD" id="cd16913">
    <property type="entry name" value="YkuD_like"/>
    <property type="match status" value="1"/>
</dbReference>
<protein>
    <submittedName>
        <fullName evidence="10">Murein L,D-transpeptidase YafK</fullName>
    </submittedName>
</protein>
<proteinExistence type="inferred from homology"/>
<feature type="chain" id="PRO_5017321775" evidence="8">
    <location>
        <begin position="19"/>
        <end position="257"/>
    </location>
</feature>
<feature type="signal peptide" evidence="8">
    <location>
        <begin position="1"/>
        <end position="18"/>
    </location>
</feature>
<dbReference type="GO" id="GO:0071555">
    <property type="term" value="P:cell wall organization"/>
    <property type="evidence" value="ECO:0007669"/>
    <property type="project" value="UniProtKB-UniRule"/>
</dbReference>
<evidence type="ECO:0000313" key="11">
    <source>
        <dbReference type="Proteomes" id="UP000242515"/>
    </source>
</evidence>
<dbReference type="GO" id="GO:0016740">
    <property type="term" value="F:transferase activity"/>
    <property type="evidence" value="ECO:0007669"/>
    <property type="project" value="UniProtKB-KW"/>
</dbReference>
<keyword evidence="3" id="KW-0808">Transferase</keyword>
<feature type="active site" description="Proton donor/acceptor" evidence="7">
    <location>
        <position position="136"/>
    </location>
</feature>
<evidence type="ECO:0000259" key="9">
    <source>
        <dbReference type="PROSITE" id="PS52029"/>
    </source>
</evidence>
<dbReference type="InterPro" id="IPR005490">
    <property type="entry name" value="LD_TPept_cat_dom"/>
</dbReference>
<dbReference type="GO" id="GO:0009252">
    <property type="term" value="P:peptidoglycan biosynthetic process"/>
    <property type="evidence" value="ECO:0007669"/>
    <property type="project" value="UniProtKB-UniPathway"/>
</dbReference>
<keyword evidence="6 7" id="KW-0961">Cell wall biogenesis/degradation</keyword>
<gene>
    <name evidence="10" type="ORF">SAMN05216522_11631</name>
</gene>
<comment type="similarity">
    <text evidence="2">Belongs to the YkuD family.</text>
</comment>
<keyword evidence="11" id="KW-1185">Reference proteome</keyword>
<sequence>MRIFALIFAILFSCNAFSTEVVPLSNALQAPVSDQLKTELIGSPVFIQIFKSERTLELYAKVGNQFRLLNRFNICKFSGGLGPKRTQGDFKSPEGFYTIAASQLHPDSHYYRAINLGFPNQYDRANGYNGNYLMIHGDCVSIGCYAMTNSGIDQIFKYVTAAFNNGQTQIEVNIYPFRMTDDNMRRYAGSQYINFWKQLKPGYDYFQKYKQPPMIAVMNNQYIINGQSNGTITPRGNPFQTTTPSASKTFLAFTQAK</sequence>
<evidence type="ECO:0000256" key="5">
    <source>
        <dbReference type="ARBA" id="ARBA00022984"/>
    </source>
</evidence>
<name>A0A1H9ML02_9GAMM</name>
<feature type="active site" description="Nucleophile" evidence="7">
    <location>
        <position position="144"/>
    </location>
</feature>
<dbReference type="RefSeq" id="WP_092678237.1">
    <property type="nucleotide sequence ID" value="NZ_FOGC01000016.1"/>
</dbReference>
<dbReference type="GO" id="GO:0004180">
    <property type="term" value="F:carboxypeptidase activity"/>
    <property type="evidence" value="ECO:0007669"/>
    <property type="project" value="UniProtKB-ARBA"/>
</dbReference>